<dbReference type="InterPro" id="IPR011761">
    <property type="entry name" value="ATP-grasp"/>
</dbReference>
<organism evidence="7 8">
    <name type="scientific">Corynebacterium pseudotuberculosis (strain C231)</name>
    <dbReference type="NCBI Taxonomy" id="681645"/>
    <lineage>
        <taxon>Bacteria</taxon>
        <taxon>Bacillati</taxon>
        <taxon>Actinomycetota</taxon>
        <taxon>Actinomycetes</taxon>
        <taxon>Mycobacteriales</taxon>
        <taxon>Corynebacteriaceae</taxon>
        <taxon>Corynebacterium</taxon>
    </lineage>
</organism>
<reference evidence="7 8" key="2">
    <citation type="journal article" date="2011" name="PLoS ONE">
        <title>Evidence for reductive genome evolution and lateral acquisition of virulence functions in two Corynebacterium pseudotuberculosis strains.</title>
        <authorList>
            <person name="Ruiz J.C."/>
            <person name="D'Afonseca V."/>
            <person name="Silva A."/>
            <person name="Ali A."/>
            <person name="Pinto A.C."/>
            <person name="Santos A.R."/>
            <person name="Rocha A.A."/>
            <person name="Lopes D.O."/>
            <person name="Dorella F.A."/>
            <person name="Pacheco L.G."/>
            <person name="Costa M.P."/>
            <person name="Turk M.Z."/>
            <person name="Seyffert N."/>
            <person name="Moraes P.M."/>
            <person name="Soares S.C."/>
            <person name="Almeida S.S."/>
            <person name="Castro T.L."/>
            <person name="Abreu V.A."/>
            <person name="Trost E."/>
            <person name="Baumbach J."/>
            <person name="Tauch A."/>
            <person name="Schneider M.P."/>
            <person name="McCulloch J."/>
            <person name="Cerdeira L.T."/>
            <person name="Ramos R.T."/>
            <person name="Zerlotini A."/>
            <person name="Dominitini A."/>
            <person name="Resende D.M."/>
            <person name="Coser E.M."/>
            <person name="Oliveira L.M."/>
            <person name="Pedrosa A.L."/>
            <person name="Vieira C.U."/>
            <person name="Guimaraes C.T."/>
            <person name="Bartholomeu D.C."/>
            <person name="Oliveira D.M."/>
            <person name="Santos F.R."/>
            <person name="Rabelo E.M."/>
            <person name="Lobo F.P."/>
            <person name="Franco G.R."/>
            <person name="Costa A.F."/>
            <person name="Castro I.M."/>
            <person name="Dias S.R."/>
            <person name="Ferro J.A."/>
            <person name="Ortega J.M."/>
            <person name="Paiva L.V."/>
            <person name="Goulart L.R."/>
            <person name="Almeida J.F."/>
            <person name="Ferro M.I."/>
            <person name="Carneiro N.P."/>
            <person name="Falcao P.R."/>
            <person name="Grynberg P."/>
            <person name="Teixeira S.M."/>
            <person name="Brommonschenkel S."/>
            <person name="Oliveira S.C."/>
            <person name="Meyer R."/>
            <person name="Moore R.J."/>
            <person name="Miyoshi A."/>
            <person name="Oliveira G.C."/>
            <person name="Azevedo V."/>
        </authorList>
    </citation>
    <scope>NUCLEOTIDE SEQUENCE [LARGE SCALE GENOMIC DNA]</scope>
    <source>
        <strain evidence="7 8">C231</strain>
    </source>
</reference>
<keyword evidence="2 5" id="KW-0547">Nucleotide-binding</keyword>
<dbReference type="InterPro" id="IPR016185">
    <property type="entry name" value="PreATP-grasp_dom_sf"/>
</dbReference>
<keyword evidence="1" id="KW-0436">Ligase</keyword>
<dbReference type="PANTHER" id="PTHR43055:SF1">
    <property type="entry name" value="FORMATE-DEPENDENT PHOSPHORIBOSYLGLYCINAMIDE FORMYLTRANSFERASE"/>
    <property type="match status" value="1"/>
</dbReference>
<evidence type="ECO:0000256" key="4">
    <source>
        <dbReference type="ARBA" id="ARBA00022840"/>
    </source>
</evidence>
<dbReference type="PROSITE" id="PS50975">
    <property type="entry name" value="ATP_GRASP"/>
    <property type="match status" value="1"/>
</dbReference>
<evidence type="ECO:0000256" key="3">
    <source>
        <dbReference type="ARBA" id="ARBA00022755"/>
    </source>
</evidence>
<dbReference type="STRING" id="681645.CpC231_1829"/>
<dbReference type="InterPro" id="IPR013815">
    <property type="entry name" value="ATP_grasp_subdomain_1"/>
</dbReference>
<dbReference type="HOGENOM" id="CLU_011534_1_0_11"/>
<evidence type="ECO:0000256" key="1">
    <source>
        <dbReference type="ARBA" id="ARBA00022598"/>
    </source>
</evidence>
<dbReference type="SUPFAM" id="SSF56059">
    <property type="entry name" value="Glutathione synthetase ATP-binding domain-like"/>
    <property type="match status" value="1"/>
</dbReference>
<dbReference type="OrthoDB" id="9804625at2"/>
<gene>
    <name evidence="7" type="ORF">CPC231_09295</name>
</gene>
<feature type="domain" description="ATP-grasp" evidence="6">
    <location>
        <begin position="86"/>
        <end position="267"/>
    </location>
</feature>
<dbReference type="Gene3D" id="3.30.470.20">
    <property type="entry name" value="ATP-grasp fold, B domain"/>
    <property type="match status" value="1"/>
</dbReference>
<name>D9QCK9_CORP2</name>
<evidence type="ECO:0000313" key="8">
    <source>
        <dbReference type="Proteomes" id="UP000000276"/>
    </source>
</evidence>
<evidence type="ECO:0000256" key="2">
    <source>
        <dbReference type="ARBA" id="ARBA00022741"/>
    </source>
</evidence>
<dbReference type="Gene3D" id="3.30.1490.20">
    <property type="entry name" value="ATP-grasp fold, A domain"/>
    <property type="match status" value="1"/>
</dbReference>
<dbReference type="SUPFAM" id="SSF52440">
    <property type="entry name" value="PreATP-grasp domain"/>
    <property type="match status" value="1"/>
</dbReference>
<dbReference type="InterPro" id="IPR003135">
    <property type="entry name" value="ATP-grasp_carboxylate-amine"/>
</dbReference>
<dbReference type="KEGG" id="cpq:CPC231_09295"/>
<dbReference type="GO" id="GO:0016874">
    <property type="term" value="F:ligase activity"/>
    <property type="evidence" value="ECO:0007669"/>
    <property type="project" value="UniProtKB-KW"/>
</dbReference>
<dbReference type="PANTHER" id="PTHR43055">
    <property type="entry name" value="FORMATE-DEPENDENT PHOSPHORIBOSYLGLYCINAMIDE FORMYLTRANSFERASE"/>
    <property type="match status" value="1"/>
</dbReference>
<dbReference type="Proteomes" id="UP000000276">
    <property type="component" value="Chromosome"/>
</dbReference>
<reference evidence="7 8" key="1">
    <citation type="journal article" date="2011" name="J. Bacteriol.">
        <title>Complete genome sequence of Corynebacterium pseudotuberculosis I19, a strain isolated from a cow in Israel with bovine mastitis.</title>
        <authorList>
            <consortium name="Consortium: Rede Paraense de Genomica e Proteomica (RPGP)"/>
            <person name="Silva A."/>
            <person name="Schneider M.P."/>
            <person name="Cerdeira L."/>
            <person name="Barbosa M.S."/>
            <person name="Ramos R.T."/>
            <person name="Carneiro A.R."/>
            <person name="Santos R."/>
            <person name="Lima M."/>
            <person name="D'Afonseca V."/>
            <person name="Almeida S.S."/>
            <person name="Santos A.R."/>
            <person name="Soares S.C."/>
            <person name="Pinto A.C."/>
            <person name="Ali A."/>
            <person name="Dorella F.A."/>
            <person name="Rocha F."/>
            <person name="de Abreu V.A."/>
            <person name="Trost E."/>
            <person name="Tauch A."/>
            <person name="Shpigel N."/>
            <person name="Miyoshi A."/>
            <person name="Azevedo V."/>
        </authorList>
    </citation>
    <scope>NUCLEOTIDE SEQUENCE [LARGE SCALE GENOMIC DNA]</scope>
    <source>
        <strain evidence="7 8">C231</strain>
    </source>
</reference>
<keyword evidence="8" id="KW-1185">Reference proteome</keyword>
<dbReference type="RefSeq" id="WP_014401399.1">
    <property type="nucleotide sequence ID" value="NC_017301.2"/>
</dbReference>
<dbReference type="GO" id="GO:0005829">
    <property type="term" value="C:cytosol"/>
    <property type="evidence" value="ECO:0007669"/>
    <property type="project" value="TreeGrafter"/>
</dbReference>
<evidence type="ECO:0000256" key="5">
    <source>
        <dbReference type="PROSITE-ProRule" id="PRU00409"/>
    </source>
</evidence>
<evidence type="ECO:0000259" key="6">
    <source>
        <dbReference type="PROSITE" id="PS50975"/>
    </source>
</evidence>
<dbReference type="GO" id="GO:0005524">
    <property type="term" value="F:ATP binding"/>
    <property type="evidence" value="ECO:0007669"/>
    <property type="project" value="UniProtKB-UniRule"/>
</dbReference>
<keyword evidence="3" id="KW-0658">Purine biosynthesis</keyword>
<protein>
    <submittedName>
        <fullName evidence="7">ATP-grasp domain-containing protein</fullName>
    </submittedName>
</protein>
<dbReference type="PATRIC" id="fig|681645.3.peg.1911"/>
<dbReference type="EMBL" id="CP001829">
    <property type="protein sequence ID" value="ADL11285.1"/>
    <property type="molecule type" value="Genomic_DNA"/>
</dbReference>
<keyword evidence="4 5" id="KW-0067">ATP-binding</keyword>
<dbReference type="GeneID" id="93973827"/>
<dbReference type="AlphaFoldDB" id="D9QCK9"/>
<proteinExistence type="predicted"/>
<dbReference type="Pfam" id="PF02222">
    <property type="entry name" value="ATP-grasp"/>
    <property type="match status" value="1"/>
</dbReference>
<dbReference type="GO" id="GO:0046872">
    <property type="term" value="F:metal ion binding"/>
    <property type="evidence" value="ECO:0007669"/>
    <property type="project" value="InterPro"/>
</dbReference>
<accession>D9QCK9</accession>
<sequence length="354" mass="38439">MFIPEYIVSPDPTRVLVLGDTDLGKRLALAFADLGVEVTVLADATLEDIEQLQPHYVVPVTKNIPAGIGDALVPSPRAYDREEIRRIATEELGLPMSKFQFASSAQELLDAANDLGYPCVAKSSNSIHLLVSADDCERAWEGERMVVERYVEFDYEITLLAVRSVDPETEKLATWFCEPIVHIRQDGILIGAAQPVALNSIALDNARSVAARITNAVGGRGVFGVKLFVIGEDIYFSELSPYPFRSGAVTCATQRFDQFTLHARAVLGLPVDVTLVTPGAIAFSNDVRPITRESVIQALNMPEIHVAITQRGAVALSTADTAVEAVDRAMLAISRMAGHQPHNHDQPFSFDGAS</sequence>
<dbReference type="GO" id="GO:0006164">
    <property type="term" value="P:purine nucleotide biosynthetic process"/>
    <property type="evidence" value="ECO:0007669"/>
    <property type="project" value="UniProtKB-KW"/>
</dbReference>
<dbReference type="eggNOG" id="COG0027">
    <property type="taxonomic scope" value="Bacteria"/>
</dbReference>
<evidence type="ECO:0000313" key="7">
    <source>
        <dbReference type="EMBL" id="ADL11285.1"/>
    </source>
</evidence>